<organism evidence="2 3">
    <name type="scientific">Piscinibacter gummiphilus</name>
    <dbReference type="NCBI Taxonomy" id="946333"/>
    <lineage>
        <taxon>Bacteria</taxon>
        <taxon>Pseudomonadati</taxon>
        <taxon>Pseudomonadota</taxon>
        <taxon>Betaproteobacteria</taxon>
        <taxon>Burkholderiales</taxon>
        <taxon>Sphaerotilaceae</taxon>
        <taxon>Piscinibacter</taxon>
    </lineage>
</organism>
<name>A0A1W6LED0_9BURK</name>
<evidence type="ECO:0000259" key="1">
    <source>
        <dbReference type="Pfam" id="PF13472"/>
    </source>
</evidence>
<dbReference type="Pfam" id="PF13472">
    <property type="entry name" value="Lipase_GDSL_2"/>
    <property type="match status" value="1"/>
</dbReference>
<evidence type="ECO:0000313" key="2">
    <source>
        <dbReference type="EMBL" id="ARN22576.1"/>
    </source>
</evidence>
<dbReference type="InterPro" id="IPR013830">
    <property type="entry name" value="SGNH_hydro"/>
</dbReference>
<dbReference type="EMBL" id="CP015118">
    <property type="protein sequence ID" value="ARN22576.1"/>
    <property type="molecule type" value="Genomic_DNA"/>
</dbReference>
<gene>
    <name evidence="2" type="ORF">A4W93_23175</name>
</gene>
<dbReference type="PANTHER" id="PTHR30383:SF32">
    <property type="entry name" value="SGNH-HYDROLASE"/>
    <property type="match status" value="1"/>
</dbReference>
<dbReference type="SUPFAM" id="SSF52266">
    <property type="entry name" value="SGNH hydrolase"/>
    <property type="match status" value="1"/>
</dbReference>
<proteinExistence type="predicted"/>
<accession>A0A1W6LED0</accession>
<protein>
    <recommendedName>
        <fullName evidence="1">SGNH hydrolase-type esterase domain-containing protein</fullName>
    </recommendedName>
</protein>
<dbReference type="Proteomes" id="UP000193427">
    <property type="component" value="Chromosome"/>
</dbReference>
<dbReference type="KEGG" id="rgu:A4W93_23175"/>
<dbReference type="PANTHER" id="PTHR30383">
    <property type="entry name" value="THIOESTERASE 1/PROTEASE 1/LYSOPHOSPHOLIPASE L1"/>
    <property type="match status" value="1"/>
</dbReference>
<evidence type="ECO:0000313" key="3">
    <source>
        <dbReference type="Proteomes" id="UP000193427"/>
    </source>
</evidence>
<sequence length="247" mass="26357">MNRLLTLLLAACLGTAAVAAPPPDTAASGPTPYPGDAKDWPGQGAIRVFGWMTDNRKAFWTERERKQGAVVFAGDSLIGGWRTMAKDFPDLNVANRGIGGEPTRGLLFRFQEDVLDLHPKAIVLLSGSNDLSAQQDPKQSRANLAAMLDQAAKAAPGVPIVLCTVPPRQDPKAPVDPARVRELNRQIASLAEGRKNVVVLDLHALLAGPDGNPVPELFGADRLHISAAGFERFRDALAPVLKQLNVG</sequence>
<dbReference type="Gene3D" id="3.40.50.1110">
    <property type="entry name" value="SGNH hydrolase"/>
    <property type="match status" value="1"/>
</dbReference>
<feature type="domain" description="SGNH hydrolase-type esterase" evidence="1">
    <location>
        <begin position="80"/>
        <end position="231"/>
    </location>
</feature>
<dbReference type="GO" id="GO:0004622">
    <property type="term" value="F:phosphatidylcholine lysophospholipase activity"/>
    <property type="evidence" value="ECO:0007669"/>
    <property type="project" value="TreeGrafter"/>
</dbReference>
<keyword evidence="3" id="KW-1185">Reference proteome</keyword>
<dbReference type="AlphaFoldDB" id="A0A1W6LED0"/>
<dbReference type="InterPro" id="IPR036514">
    <property type="entry name" value="SGNH_hydro_sf"/>
</dbReference>
<dbReference type="InterPro" id="IPR051532">
    <property type="entry name" value="Ester_Hydrolysis_Enzymes"/>
</dbReference>
<dbReference type="OrthoDB" id="9790057at2"/>
<reference evidence="2 3" key="1">
    <citation type="submission" date="2016-04" db="EMBL/GenBank/DDBJ databases">
        <title>Complete genome sequence of natural rubber-degrading, novel Gram-negative bacterium, Rhizobacter gummiphilus strain NS21.</title>
        <authorList>
            <person name="Tabata M."/>
            <person name="Kasai D."/>
            <person name="Fukuda M."/>
        </authorList>
    </citation>
    <scope>NUCLEOTIDE SEQUENCE [LARGE SCALE GENOMIC DNA]</scope>
    <source>
        <strain evidence="2 3">NS21</strain>
    </source>
</reference>
<dbReference type="RefSeq" id="WP_085752881.1">
    <property type="nucleotide sequence ID" value="NZ_BSPR01000018.1"/>
</dbReference>
<dbReference type="STRING" id="946333.A4W93_23175"/>